<dbReference type="Proteomes" id="UP000180252">
    <property type="component" value="Unassembled WGS sequence"/>
</dbReference>
<dbReference type="AlphaFoldDB" id="A0A1S1J3K4"/>
<proteinExistence type="predicted"/>
<keyword evidence="1" id="KW-1133">Transmembrane helix</keyword>
<evidence type="ECO:0000313" key="5">
    <source>
        <dbReference type="Proteomes" id="UP000198319"/>
    </source>
</evidence>
<name>A0A1S1J3K4_9FLAO</name>
<dbReference type="EMBL" id="MIKE01000025">
    <property type="protein sequence ID" value="OHT44124.1"/>
    <property type="molecule type" value="Genomic_DNA"/>
</dbReference>
<dbReference type="STRING" id="1278819.BHE19_14440"/>
<feature type="transmembrane region" description="Helical" evidence="1">
    <location>
        <begin position="6"/>
        <end position="25"/>
    </location>
</feature>
<protein>
    <recommendedName>
        <fullName evidence="6">Polyketide cyclase</fullName>
    </recommendedName>
</protein>
<organism evidence="2 4">
    <name type="scientific">Flavobacterium tructae</name>
    <dbReference type="NCBI Taxonomy" id="1114873"/>
    <lineage>
        <taxon>Bacteria</taxon>
        <taxon>Pseudomonadati</taxon>
        <taxon>Bacteroidota</taxon>
        <taxon>Flavobacteriia</taxon>
        <taxon>Flavobacteriales</taxon>
        <taxon>Flavobacteriaceae</taxon>
        <taxon>Flavobacterium</taxon>
    </lineage>
</organism>
<evidence type="ECO:0000313" key="2">
    <source>
        <dbReference type="EMBL" id="OHT44124.1"/>
    </source>
</evidence>
<evidence type="ECO:0008006" key="6">
    <source>
        <dbReference type="Google" id="ProtNLM"/>
    </source>
</evidence>
<dbReference type="RefSeq" id="WP_070908067.1">
    <property type="nucleotide sequence ID" value="NZ_MIKE01000025.1"/>
</dbReference>
<accession>A0A1S1J3K4</accession>
<keyword evidence="1" id="KW-0472">Membrane</keyword>
<dbReference type="EMBL" id="MUHG01000015">
    <property type="protein sequence ID" value="OXB20238.1"/>
    <property type="molecule type" value="Genomic_DNA"/>
</dbReference>
<gene>
    <name evidence="3" type="ORF">B0A71_07570</name>
    <name evidence="2" type="ORF">BHE19_14440</name>
</gene>
<comment type="caution">
    <text evidence="2">The sequence shown here is derived from an EMBL/GenBank/DDBJ whole genome shotgun (WGS) entry which is preliminary data.</text>
</comment>
<dbReference type="OrthoDB" id="9807923at2"/>
<reference evidence="4" key="1">
    <citation type="submission" date="2016-09" db="EMBL/GenBank/DDBJ databases">
        <authorList>
            <person name="Chen S."/>
            <person name="Walker E."/>
        </authorList>
    </citation>
    <scope>NUCLEOTIDE SEQUENCE [LARGE SCALE GENOMIC DNA]</scope>
    <source>
        <strain evidence="4">MSU</strain>
    </source>
</reference>
<evidence type="ECO:0000256" key="1">
    <source>
        <dbReference type="SAM" id="Phobius"/>
    </source>
</evidence>
<keyword evidence="5" id="KW-1185">Reference proteome</keyword>
<evidence type="ECO:0000313" key="4">
    <source>
        <dbReference type="Proteomes" id="UP000180252"/>
    </source>
</evidence>
<dbReference type="Proteomes" id="UP000198319">
    <property type="component" value="Unassembled WGS sequence"/>
</dbReference>
<sequence>MKMIFVKIITVLIAIVSIALVVAMFTKNKYTIRREIIVHKPKAEVFDFIKLNRNQKLYSKWLLLDPATKIEITGTDGTAGSVLTFESKHHKTGKGEWEIKKVENSRIDFELRFLAPYVFTANGHMQTETLAGNQTKLIWIYNSGMNWPKNFMLLFFDMDKIIGADVEESLTNIKTIVEK</sequence>
<dbReference type="InterPro" id="IPR023393">
    <property type="entry name" value="START-like_dom_sf"/>
</dbReference>
<dbReference type="CDD" id="cd07818">
    <property type="entry name" value="SRPBCC_1"/>
    <property type="match status" value="1"/>
</dbReference>
<reference evidence="3 5" key="3">
    <citation type="submission" date="2016-11" db="EMBL/GenBank/DDBJ databases">
        <title>Whole genomes of Flavobacteriaceae.</title>
        <authorList>
            <person name="Stine C."/>
            <person name="Li C."/>
            <person name="Tadesse D."/>
        </authorList>
    </citation>
    <scope>NUCLEOTIDE SEQUENCE [LARGE SCALE GENOMIC DNA]</scope>
    <source>
        <strain evidence="3 5">ATCC BAA-2541</strain>
    </source>
</reference>
<dbReference type="SUPFAM" id="SSF55961">
    <property type="entry name" value="Bet v1-like"/>
    <property type="match status" value="1"/>
</dbReference>
<evidence type="ECO:0000313" key="3">
    <source>
        <dbReference type="EMBL" id="OXB20238.1"/>
    </source>
</evidence>
<keyword evidence="1" id="KW-0812">Transmembrane</keyword>
<reference evidence="2" key="2">
    <citation type="submission" date="2016-09" db="EMBL/GenBank/DDBJ databases">
        <authorList>
            <person name="Capua I."/>
            <person name="De Benedictis P."/>
            <person name="Joannis T."/>
            <person name="Lombin L.H."/>
            <person name="Cattoli G."/>
        </authorList>
    </citation>
    <scope>NUCLEOTIDE SEQUENCE [LARGE SCALE GENOMIC DNA]</scope>
    <source>
        <strain evidence="2">MSU</strain>
    </source>
</reference>
<dbReference type="Gene3D" id="3.30.530.20">
    <property type="match status" value="1"/>
</dbReference>